<evidence type="ECO:0000313" key="9">
    <source>
        <dbReference type="EMBL" id="REI23375.1"/>
    </source>
</evidence>
<dbReference type="PANTHER" id="PTHR37299:SF1">
    <property type="entry name" value="STAGE 0 SPORULATION PROTEIN A HOMOLOG"/>
    <property type="match status" value="1"/>
</dbReference>
<dbReference type="GO" id="GO:0003677">
    <property type="term" value="F:DNA binding"/>
    <property type="evidence" value="ECO:0007669"/>
    <property type="project" value="UniProtKB-KW"/>
</dbReference>
<evidence type="ECO:0000256" key="5">
    <source>
        <dbReference type="ARBA" id="ARBA00023163"/>
    </source>
</evidence>
<name>A0AAX1RWX7_9STAP</name>
<evidence type="ECO:0000259" key="7">
    <source>
        <dbReference type="PROSITE" id="PS50110"/>
    </source>
</evidence>
<dbReference type="PROSITE" id="PS50110">
    <property type="entry name" value="RESPONSE_REGULATORY"/>
    <property type="match status" value="1"/>
</dbReference>
<keyword evidence="2" id="KW-0597">Phosphoprotein</keyword>
<dbReference type="AlphaFoldDB" id="A0AAX1RWX7"/>
<gene>
    <name evidence="9" type="ORF">DOS76_03835</name>
</gene>
<evidence type="ECO:0000313" key="10">
    <source>
        <dbReference type="Proteomes" id="UP000256337"/>
    </source>
</evidence>
<dbReference type="Gene3D" id="2.40.50.1020">
    <property type="entry name" value="LytTr DNA-binding domain"/>
    <property type="match status" value="1"/>
</dbReference>
<comment type="subcellular location">
    <subcellularLocation>
        <location evidence="1">Cytoplasm</location>
    </subcellularLocation>
</comment>
<comment type="caution">
    <text evidence="6">Lacks conserved residue(s) required for the propagation of feature annotation.</text>
</comment>
<dbReference type="Gene3D" id="3.40.50.2300">
    <property type="match status" value="1"/>
</dbReference>
<dbReference type="GO" id="GO:0000156">
    <property type="term" value="F:phosphorelay response regulator activity"/>
    <property type="evidence" value="ECO:0007669"/>
    <property type="project" value="InterPro"/>
</dbReference>
<dbReference type="PANTHER" id="PTHR37299">
    <property type="entry name" value="TRANSCRIPTIONAL REGULATOR-RELATED"/>
    <property type="match status" value="1"/>
</dbReference>
<dbReference type="SMART" id="SM00850">
    <property type="entry name" value="LytTR"/>
    <property type="match status" value="1"/>
</dbReference>
<accession>A0AAX1RWX7</accession>
<dbReference type="GO" id="GO:0005737">
    <property type="term" value="C:cytoplasm"/>
    <property type="evidence" value="ECO:0007669"/>
    <property type="project" value="UniProtKB-SubCell"/>
</dbReference>
<evidence type="ECO:0000256" key="4">
    <source>
        <dbReference type="ARBA" id="ARBA00023125"/>
    </source>
</evidence>
<reference evidence="9 10" key="1">
    <citation type="journal article" date="2018" name="Vet. Microbiol.">
        <title>Characterisation of Staphylococcus felis isolated from cats using whole genome sequencing.</title>
        <authorList>
            <person name="Worthing K."/>
            <person name="Pang S."/>
            <person name="Trott D.J."/>
            <person name="Abraham S."/>
            <person name="Coombs G.W."/>
            <person name="Jordan D."/>
            <person name="McIntyre L."/>
            <person name="Davies M.R."/>
            <person name="Norris J."/>
        </authorList>
    </citation>
    <scope>NUCLEOTIDE SEQUENCE [LARGE SCALE GENOMIC DNA]</scope>
    <source>
        <strain evidence="9 10">F25</strain>
    </source>
</reference>
<keyword evidence="4" id="KW-0238">DNA-binding</keyword>
<sequence>MKKMNIIIIDDNPKTRNDLKTNLSYFSFVSCVGDYSEYLEAKKILSKEDIDLIFLKIDHNNYHFVDIADNINSIHKNAQIVFLSTNPELAFKSFEAHPFDFLLHPIEITRLEKCLLNFNNRFQKKIDLHNIKNRKIGIKKEHSLYFLEIEKIVRAECRNRRIIITLNDDNNFSYNGSLKCLAKKLRSYGFILANRSLLLSLKGIQNIIFDKHSKCYILKLSTNDKIKITPEKYKKVKQKLNEFDWII</sequence>
<dbReference type="Pfam" id="PF00072">
    <property type="entry name" value="Response_reg"/>
    <property type="match status" value="1"/>
</dbReference>
<dbReference type="InterPro" id="IPR007492">
    <property type="entry name" value="LytTR_DNA-bd_dom"/>
</dbReference>
<feature type="domain" description="Response regulatory" evidence="7">
    <location>
        <begin position="5"/>
        <end position="119"/>
    </location>
</feature>
<evidence type="ECO:0000259" key="8">
    <source>
        <dbReference type="PROSITE" id="PS50930"/>
    </source>
</evidence>
<dbReference type="RefSeq" id="WP_115856513.1">
    <property type="nucleotide sequence ID" value="NZ_CAJUZR010000008.1"/>
</dbReference>
<evidence type="ECO:0000256" key="6">
    <source>
        <dbReference type="PROSITE-ProRule" id="PRU00169"/>
    </source>
</evidence>
<organism evidence="9 10">
    <name type="scientific">Staphylococcus felis</name>
    <dbReference type="NCBI Taxonomy" id="46127"/>
    <lineage>
        <taxon>Bacteria</taxon>
        <taxon>Bacillati</taxon>
        <taxon>Bacillota</taxon>
        <taxon>Bacilli</taxon>
        <taxon>Bacillales</taxon>
        <taxon>Staphylococcaceae</taxon>
        <taxon>Staphylococcus</taxon>
    </lineage>
</organism>
<dbReference type="InterPro" id="IPR001789">
    <property type="entry name" value="Sig_transdc_resp-reg_receiver"/>
</dbReference>
<dbReference type="Pfam" id="PF04397">
    <property type="entry name" value="LytTR"/>
    <property type="match status" value="1"/>
</dbReference>
<comment type="caution">
    <text evidence="9">The sequence shown here is derived from an EMBL/GenBank/DDBJ whole genome shotgun (WGS) entry which is preliminary data.</text>
</comment>
<protein>
    <recommendedName>
        <fullName evidence="11">DNA-binding response regulator</fullName>
    </recommendedName>
</protein>
<dbReference type="PROSITE" id="PS50930">
    <property type="entry name" value="HTH_LYTTR"/>
    <property type="match status" value="1"/>
</dbReference>
<dbReference type="PROSITE" id="PS51257">
    <property type="entry name" value="PROKAR_LIPOPROTEIN"/>
    <property type="match status" value="1"/>
</dbReference>
<dbReference type="EMBL" id="QKYD01000069">
    <property type="protein sequence ID" value="REI23375.1"/>
    <property type="molecule type" value="Genomic_DNA"/>
</dbReference>
<dbReference type="Proteomes" id="UP000256337">
    <property type="component" value="Unassembled WGS sequence"/>
</dbReference>
<evidence type="ECO:0008006" key="11">
    <source>
        <dbReference type="Google" id="ProtNLM"/>
    </source>
</evidence>
<evidence type="ECO:0000256" key="2">
    <source>
        <dbReference type="ARBA" id="ARBA00022553"/>
    </source>
</evidence>
<proteinExistence type="predicted"/>
<evidence type="ECO:0000256" key="1">
    <source>
        <dbReference type="ARBA" id="ARBA00004496"/>
    </source>
</evidence>
<dbReference type="SUPFAM" id="SSF52172">
    <property type="entry name" value="CheY-like"/>
    <property type="match status" value="1"/>
</dbReference>
<dbReference type="InterPro" id="IPR046947">
    <property type="entry name" value="LytR-like"/>
</dbReference>
<feature type="domain" description="HTH LytTR-type" evidence="8">
    <location>
        <begin position="136"/>
        <end position="242"/>
    </location>
</feature>
<keyword evidence="5" id="KW-0804">Transcription</keyword>
<keyword evidence="3" id="KW-0805">Transcription regulation</keyword>
<evidence type="ECO:0000256" key="3">
    <source>
        <dbReference type="ARBA" id="ARBA00023015"/>
    </source>
</evidence>
<dbReference type="InterPro" id="IPR011006">
    <property type="entry name" value="CheY-like_superfamily"/>
</dbReference>